<evidence type="ECO:0000259" key="1">
    <source>
        <dbReference type="Pfam" id="PF04101"/>
    </source>
</evidence>
<dbReference type="EMBL" id="LXQD01000306">
    <property type="protein sequence ID" value="RCJ26984.1"/>
    <property type="molecule type" value="Genomic_DNA"/>
</dbReference>
<protein>
    <recommendedName>
        <fullName evidence="1">Glycosyl transferase family 28 C-terminal domain-containing protein</fullName>
    </recommendedName>
</protein>
<dbReference type="PANTHER" id="PTHR43025:SF3">
    <property type="entry name" value="MONOGALACTOSYLDIACYLGLYCEROL SYNTHASE 1, CHLOROPLASTIC"/>
    <property type="match status" value="1"/>
</dbReference>
<evidence type="ECO:0000313" key="3">
    <source>
        <dbReference type="Proteomes" id="UP000252107"/>
    </source>
</evidence>
<accession>A0A367QUI3</accession>
<dbReference type="PANTHER" id="PTHR43025">
    <property type="entry name" value="MONOGALACTOSYLDIACYLGLYCEROL SYNTHASE"/>
    <property type="match status" value="1"/>
</dbReference>
<sequence>MSYEKIFSLHVFTLSAGGGHYATLRALSAIAQQQKRPWQITVTDIGQLSEPLDPYKKLFGSDGNELYNQMIGADWTWLHPVMMFLDKFFIRLLHPIGVKLGERHWRQQPPLDLVISLIPLYNRAIWDSLQRVKVNTPMVTIMTDFADSPPHFWIEPKTKSYLICGTNRATEQARSLGVSKEYIVQTSGMIVHPRFYQPMSSNRRVERQRLGLDPDRVTGIVLFGGKGCATMLNIAQSLDCMSDRVQLIFLCGYNQKLAQALQERPTQLRQHVQSFTDEVPYFMSLADFFIGKPGSISISEAMVMNLPVIVERNSSTLINEKYNAEWILEKQVGLTIKSFRRIVPAVEELLKPENWLRYKANLAAIQNQAVFEVCDILQNIFDKK</sequence>
<dbReference type="Proteomes" id="UP000252107">
    <property type="component" value="Unassembled WGS sequence"/>
</dbReference>
<dbReference type="GO" id="GO:0016758">
    <property type="term" value="F:hexosyltransferase activity"/>
    <property type="evidence" value="ECO:0007669"/>
    <property type="project" value="InterPro"/>
</dbReference>
<reference evidence="2" key="1">
    <citation type="submission" date="2016-04" db="EMBL/GenBank/DDBJ databases">
        <authorList>
            <person name="Tabuchi Yagui T.R."/>
        </authorList>
    </citation>
    <scope>NUCLEOTIDE SEQUENCE [LARGE SCALE GENOMIC DNA]</scope>
    <source>
        <strain evidence="2">NIES-26</strain>
    </source>
</reference>
<gene>
    <name evidence="2" type="ORF">A6770_02090</name>
</gene>
<evidence type="ECO:0000313" key="2">
    <source>
        <dbReference type="EMBL" id="RCJ26984.1"/>
    </source>
</evidence>
<dbReference type="InterPro" id="IPR007235">
    <property type="entry name" value="Glyco_trans_28_C"/>
</dbReference>
<dbReference type="InterPro" id="IPR050519">
    <property type="entry name" value="Glycosyltransf_28_UgtP"/>
</dbReference>
<organism evidence="2 3">
    <name type="scientific">Nostoc minutum NIES-26</name>
    <dbReference type="NCBI Taxonomy" id="1844469"/>
    <lineage>
        <taxon>Bacteria</taxon>
        <taxon>Bacillati</taxon>
        <taxon>Cyanobacteriota</taxon>
        <taxon>Cyanophyceae</taxon>
        <taxon>Nostocales</taxon>
        <taxon>Nostocaceae</taxon>
        <taxon>Nostoc</taxon>
    </lineage>
</organism>
<comment type="caution">
    <text evidence="2">The sequence shown here is derived from an EMBL/GenBank/DDBJ whole genome shotgun (WGS) entry which is preliminary data.</text>
</comment>
<dbReference type="SUPFAM" id="SSF53756">
    <property type="entry name" value="UDP-Glycosyltransferase/glycogen phosphorylase"/>
    <property type="match status" value="1"/>
</dbReference>
<dbReference type="Gene3D" id="3.40.50.2000">
    <property type="entry name" value="Glycogen Phosphorylase B"/>
    <property type="match status" value="1"/>
</dbReference>
<proteinExistence type="predicted"/>
<feature type="domain" description="Glycosyl transferase family 28 C-terminal" evidence="1">
    <location>
        <begin position="236"/>
        <end position="333"/>
    </location>
</feature>
<name>A0A367QUI3_9NOSO</name>
<dbReference type="AlphaFoldDB" id="A0A367QUI3"/>
<keyword evidence="3" id="KW-1185">Reference proteome</keyword>
<dbReference type="Pfam" id="PF04101">
    <property type="entry name" value="Glyco_tran_28_C"/>
    <property type="match status" value="1"/>
</dbReference>